<dbReference type="AlphaFoldDB" id="A0A9X3Z6W5"/>
<accession>A0A9X3Z6W5</accession>
<dbReference type="InterPro" id="IPR011055">
    <property type="entry name" value="Dup_hybrid_motif"/>
</dbReference>
<evidence type="ECO:0000256" key="2">
    <source>
        <dbReference type="ARBA" id="ARBA00022670"/>
    </source>
</evidence>
<reference evidence="11" key="1">
    <citation type="submission" date="2022-08" db="EMBL/GenBank/DDBJ databases">
        <authorList>
            <person name="Vandamme P."/>
            <person name="Hettiarachchi A."/>
            <person name="Peeters C."/>
            <person name="Cnockaert M."/>
            <person name="Carlier A."/>
        </authorList>
    </citation>
    <scope>NUCLEOTIDE SEQUENCE</scope>
    <source>
        <strain evidence="11">LMG 31809</strain>
    </source>
</reference>
<evidence type="ECO:0000313" key="12">
    <source>
        <dbReference type="Proteomes" id="UP001141619"/>
    </source>
</evidence>
<evidence type="ECO:0000259" key="10">
    <source>
        <dbReference type="Pfam" id="PF19353"/>
    </source>
</evidence>
<dbReference type="GO" id="GO:0006508">
    <property type="term" value="P:proteolysis"/>
    <property type="evidence" value="ECO:0007669"/>
    <property type="project" value="UniProtKB-KW"/>
</dbReference>
<keyword evidence="5" id="KW-0862">Zinc</keyword>
<keyword evidence="8" id="KW-0472">Membrane</keyword>
<feature type="domain" description="M23ase beta-sheet core" evidence="9">
    <location>
        <begin position="294"/>
        <end position="389"/>
    </location>
</feature>
<protein>
    <submittedName>
        <fullName evidence="11">M23 family metallopeptidase</fullName>
    </submittedName>
</protein>
<evidence type="ECO:0000259" key="9">
    <source>
        <dbReference type="Pfam" id="PF01551"/>
    </source>
</evidence>
<keyword evidence="8" id="KW-0812">Transmembrane</keyword>
<comment type="cofactor">
    <cofactor evidence="1">
        <name>Zn(2+)</name>
        <dbReference type="ChEBI" id="CHEBI:29105"/>
    </cofactor>
</comment>
<dbReference type="CDD" id="cd12797">
    <property type="entry name" value="M23_peptidase"/>
    <property type="match status" value="1"/>
</dbReference>
<dbReference type="InterPro" id="IPR050570">
    <property type="entry name" value="Cell_wall_metabolism_enzyme"/>
</dbReference>
<dbReference type="InterPro" id="IPR016047">
    <property type="entry name" value="M23ase_b-sheet_dom"/>
</dbReference>
<dbReference type="SUPFAM" id="SSF51261">
    <property type="entry name" value="Duplicated hybrid motif"/>
    <property type="match status" value="1"/>
</dbReference>
<dbReference type="PANTHER" id="PTHR21666">
    <property type="entry name" value="PEPTIDASE-RELATED"/>
    <property type="match status" value="1"/>
</dbReference>
<keyword evidence="4" id="KW-0378">Hydrolase</keyword>
<dbReference type="GO" id="GO:0004222">
    <property type="term" value="F:metalloendopeptidase activity"/>
    <property type="evidence" value="ECO:0007669"/>
    <property type="project" value="TreeGrafter"/>
</dbReference>
<evidence type="ECO:0000256" key="6">
    <source>
        <dbReference type="ARBA" id="ARBA00023049"/>
    </source>
</evidence>
<dbReference type="PANTHER" id="PTHR21666:SF288">
    <property type="entry name" value="CELL DIVISION PROTEIN YTFB"/>
    <property type="match status" value="1"/>
</dbReference>
<dbReference type="Proteomes" id="UP001141619">
    <property type="component" value="Unassembled WGS sequence"/>
</dbReference>
<keyword evidence="6" id="KW-0482">Metalloprotease</keyword>
<dbReference type="InterPro" id="IPR045974">
    <property type="entry name" value="DUF5930"/>
</dbReference>
<dbReference type="Pfam" id="PF01551">
    <property type="entry name" value="Peptidase_M23"/>
    <property type="match status" value="1"/>
</dbReference>
<evidence type="ECO:0000256" key="1">
    <source>
        <dbReference type="ARBA" id="ARBA00001947"/>
    </source>
</evidence>
<name>A0A9X3Z6W5_9PROT</name>
<evidence type="ECO:0000256" key="8">
    <source>
        <dbReference type="SAM" id="Phobius"/>
    </source>
</evidence>
<evidence type="ECO:0000256" key="5">
    <source>
        <dbReference type="ARBA" id="ARBA00022833"/>
    </source>
</evidence>
<dbReference type="Gene3D" id="2.70.70.10">
    <property type="entry name" value="Glucose Permease (Domain IIA)"/>
    <property type="match status" value="1"/>
</dbReference>
<comment type="caution">
    <text evidence="11">The sequence shown here is derived from an EMBL/GenBank/DDBJ whole genome shotgun (WGS) entry which is preliminary data.</text>
</comment>
<organism evidence="11 12">
    <name type="scientific">Govanella unica</name>
    <dbReference type="NCBI Taxonomy" id="2975056"/>
    <lineage>
        <taxon>Bacteria</taxon>
        <taxon>Pseudomonadati</taxon>
        <taxon>Pseudomonadota</taxon>
        <taxon>Alphaproteobacteria</taxon>
        <taxon>Emcibacterales</taxon>
        <taxon>Govanellaceae</taxon>
        <taxon>Govanella</taxon>
    </lineage>
</organism>
<keyword evidence="8" id="KW-1133">Transmembrane helix</keyword>
<dbReference type="EMBL" id="JANWOI010000002">
    <property type="protein sequence ID" value="MDA5193546.1"/>
    <property type="molecule type" value="Genomic_DNA"/>
</dbReference>
<keyword evidence="3" id="KW-0479">Metal-binding</keyword>
<evidence type="ECO:0000256" key="3">
    <source>
        <dbReference type="ARBA" id="ARBA00022723"/>
    </source>
</evidence>
<keyword evidence="7" id="KW-0175">Coiled coil</keyword>
<evidence type="ECO:0000256" key="7">
    <source>
        <dbReference type="SAM" id="Coils"/>
    </source>
</evidence>
<dbReference type="GO" id="GO:0046872">
    <property type="term" value="F:metal ion binding"/>
    <property type="evidence" value="ECO:0007669"/>
    <property type="project" value="UniProtKB-KW"/>
</dbReference>
<gene>
    <name evidence="11" type="ORF">NYP16_06215</name>
</gene>
<keyword evidence="12" id="KW-1185">Reference proteome</keyword>
<sequence length="415" mass="45276">MSDLKAKTKSLMKRLFPERQLYLRANGHVRLLTFSPRHQIIASAVALCFFCWVGVTSVHFLDRDAALAAKEKRLEDMMRSYQALDAELRQMQQGVVETARRLDARQDLLNAALHDGDKPGAAVEIPIPGPQASLTPTKPRSTGMFSWLTGATEDNPSSLASIEANLAGIEARQKTIAERMVILTDSTLGSYDKVLRQTGISKDRLLKVAAVETTLDKTVKGSGGPFVTMDDAIHNLANISEQDDPVARLLSRRMELKAIDAILAHTPFIPPITVAEISSGFGGRHDPFNGHGAMHGGIDLLPKDLNKPILIQAPGIVKKAGWNGPYGQFVEVDHGNGFVTRYGHMRKILVTAGEKLTLNSPIGYVGSTGRSTGPHLHYEIWFGGRPLNPLNFFKIAEDIQNLRQSAASQAHGVKA</sequence>
<feature type="domain" description="DUF5930" evidence="10">
    <location>
        <begin position="3"/>
        <end position="112"/>
    </location>
</feature>
<evidence type="ECO:0000256" key="4">
    <source>
        <dbReference type="ARBA" id="ARBA00022801"/>
    </source>
</evidence>
<reference evidence="11" key="2">
    <citation type="journal article" date="2023" name="Syst. Appl. Microbiol.">
        <title>Govania unica gen. nov., sp. nov., a rare biosphere bacterium that represents a novel family in the class Alphaproteobacteria.</title>
        <authorList>
            <person name="Vandamme P."/>
            <person name="Peeters C."/>
            <person name="Hettiarachchi A."/>
            <person name="Cnockaert M."/>
            <person name="Carlier A."/>
        </authorList>
    </citation>
    <scope>NUCLEOTIDE SEQUENCE</scope>
    <source>
        <strain evidence="11">LMG 31809</strain>
    </source>
</reference>
<dbReference type="RefSeq" id="WP_274943248.1">
    <property type="nucleotide sequence ID" value="NZ_JANWOI010000002.1"/>
</dbReference>
<dbReference type="Pfam" id="PF19353">
    <property type="entry name" value="DUF5930"/>
    <property type="match status" value="1"/>
</dbReference>
<proteinExistence type="predicted"/>
<feature type="coiled-coil region" evidence="7">
    <location>
        <begin position="67"/>
        <end position="94"/>
    </location>
</feature>
<evidence type="ECO:0000313" key="11">
    <source>
        <dbReference type="EMBL" id="MDA5193546.1"/>
    </source>
</evidence>
<feature type="transmembrane region" description="Helical" evidence="8">
    <location>
        <begin position="40"/>
        <end position="61"/>
    </location>
</feature>
<keyword evidence="2" id="KW-0645">Protease</keyword>